<feature type="domain" description="Amine oxidase" evidence="4">
    <location>
        <begin position="72"/>
        <end position="523"/>
    </location>
</feature>
<dbReference type="InterPro" id="IPR002937">
    <property type="entry name" value="Amino_oxidase"/>
</dbReference>
<comment type="cofactor">
    <cofactor evidence="1">
        <name>FAD</name>
        <dbReference type="ChEBI" id="CHEBI:57692"/>
    </cofactor>
</comment>
<feature type="binding site" evidence="3">
    <location>
        <position position="313"/>
    </location>
    <ligand>
        <name>FAD</name>
        <dbReference type="ChEBI" id="CHEBI:57692"/>
    </ligand>
</feature>
<evidence type="ECO:0000256" key="2">
    <source>
        <dbReference type="ARBA" id="ARBA00023002"/>
    </source>
</evidence>
<sequence length="533" mass="58495">MTDSDWRPGLRRRDFLSAVGVAGGAGTLLATMGALGLAPAARADSPFRPPRRSDFSLSGRGTAKVVILGGEIAGLASAYELGKAGYDCTVLEARDRVGGRNFTARGGTVQTDVRGDRQTARFSDDVYMNTGPGRIAQWMVTLDYCRELGVPIEVFTNTNANAFIYNEAAGMREPVRYRTAKADVYGYVSELLAKATDRRALDGELTKADKERLLDFLRDWGALGGKAGNRRYSGTPRRGHAIDPGAGDQAGVPLGPVPSLAKTFADGAGRYFSFEFDYDQAMLMFQPVGGMDRIPLALARAIGGDRIRLGHVVIRITDGPDDVTVVYRDSRGEQRRITADFCIAALPPHVLARIPHNLGADVQNALRAWQVDTAAKIGLEYRSRWWETDHRIYGGITETDLDIGHLWYPSYGFHGSRGLLLNYFYDEDARKYGDLTPGERVRRAVAQGVKIHGENHRTGLTNSFSVAWHLIPHIEGAWAIPPIGTPAYRLLNKPAGRLYFSGDWLSHLTGWQAGSFESARLVVSHLHQRVLAH</sequence>
<reference evidence="5 6" key="1">
    <citation type="submission" date="2017-07" db="EMBL/GenBank/DDBJ databases">
        <title>Amycolatopsis thailandensis Genome sequencing and assembly.</title>
        <authorList>
            <person name="Kaur N."/>
            <person name="Mayilraj S."/>
        </authorList>
    </citation>
    <scope>NUCLEOTIDE SEQUENCE [LARGE SCALE GENOMIC DNA]</scope>
    <source>
        <strain evidence="5 6">JCM 16380</strain>
    </source>
</reference>
<protein>
    <submittedName>
        <fullName evidence="5">Amino acid oxidase</fullName>
    </submittedName>
</protein>
<dbReference type="PROSITE" id="PS51318">
    <property type="entry name" value="TAT"/>
    <property type="match status" value="1"/>
</dbReference>
<evidence type="ECO:0000256" key="1">
    <source>
        <dbReference type="ARBA" id="ARBA00001974"/>
    </source>
</evidence>
<dbReference type="SUPFAM" id="SSF51905">
    <property type="entry name" value="FAD/NAD(P)-binding domain"/>
    <property type="match status" value="1"/>
</dbReference>
<feature type="binding site" evidence="3">
    <location>
        <position position="423"/>
    </location>
    <ligand>
        <name>substrate</name>
    </ligand>
</feature>
<keyword evidence="6" id="KW-1185">Reference proteome</keyword>
<feature type="binding site" evidence="3">
    <location>
        <position position="134"/>
    </location>
    <ligand>
        <name>substrate</name>
    </ligand>
</feature>
<dbReference type="SUPFAM" id="SSF54373">
    <property type="entry name" value="FAD-linked reductases, C-terminal domain"/>
    <property type="match status" value="1"/>
</dbReference>
<dbReference type="Gene3D" id="3.90.660.10">
    <property type="match status" value="1"/>
</dbReference>
<accession>A0A229RKH3</accession>
<dbReference type="GO" id="GO:0009063">
    <property type="term" value="P:amino acid catabolic process"/>
    <property type="evidence" value="ECO:0007669"/>
    <property type="project" value="TreeGrafter"/>
</dbReference>
<dbReference type="InterPro" id="IPR001613">
    <property type="entry name" value="Flavin_amine_oxidase"/>
</dbReference>
<comment type="caution">
    <text evidence="5">The sequence shown here is derived from an EMBL/GenBank/DDBJ whole genome shotgun (WGS) entry which is preliminary data.</text>
</comment>
<evidence type="ECO:0000313" key="5">
    <source>
        <dbReference type="EMBL" id="OXM47065.1"/>
    </source>
</evidence>
<feature type="binding site" evidence="3">
    <location>
        <begin position="131"/>
        <end position="134"/>
    </location>
    <ligand>
        <name>FAD</name>
        <dbReference type="ChEBI" id="CHEBI:57692"/>
    </ligand>
</feature>
<dbReference type="AlphaFoldDB" id="A0A229RKH3"/>
<evidence type="ECO:0000313" key="6">
    <source>
        <dbReference type="Proteomes" id="UP000215223"/>
    </source>
</evidence>
<dbReference type="InterPro" id="IPR006311">
    <property type="entry name" value="TAT_signal"/>
</dbReference>
<proteinExistence type="predicted"/>
<feature type="binding site" evidence="3">
    <location>
        <begin position="92"/>
        <end position="93"/>
    </location>
    <ligand>
        <name>FAD</name>
        <dbReference type="ChEBI" id="CHEBI:57692"/>
    </ligand>
</feature>
<dbReference type="Proteomes" id="UP000215223">
    <property type="component" value="Unassembled WGS sequence"/>
</dbReference>
<name>A0A229RKH3_9PSEU</name>
<dbReference type="InterPro" id="IPR050281">
    <property type="entry name" value="Flavin_monoamine_oxidase"/>
</dbReference>
<dbReference type="Pfam" id="PF01593">
    <property type="entry name" value="Amino_oxidase"/>
    <property type="match status" value="1"/>
</dbReference>
<evidence type="ECO:0000259" key="4">
    <source>
        <dbReference type="Pfam" id="PF01593"/>
    </source>
</evidence>
<dbReference type="Gene3D" id="3.50.50.60">
    <property type="entry name" value="FAD/NAD(P)-binding domain"/>
    <property type="match status" value="1"/>
</dbReference>
<organism evidence="5 6">
    <name type="scientific">Amycolatopsis thailandensis</name>
    <dbReference type="NCBI Taxonomy" id="589330"/>
    <lineage>
        <taxon>Bacteria</taxon>
        <taxon>Bacillati</taxon>
        <taxon>Actinomycetota</taxon>
        <taxon>Actinomycetes</taxon>
        <taxon>Pseudonocardiales</taxon>
        <taxon>Pseudonocardiaceae</taxon>
        <taxon>Amycolatopsis</taxon>
    </lineage>
</organism>
<dbReference type="EMBL" id="NMQT01000143">
    <property type="protein sequence ID" value="OXM47065.1"/>
    <property type="molecule type" value="Genomic_DNA"/>
</dbReference>
<dbReference type="PANTHER" id="PTHR10742:SF342">
    <property type="entry name" value="AMINE OXIDASE"/>
    <property type="match status" value="1"/>
</dbReference>
<dbReference type="PANTHER" id="PTHR10742">
    <property type="entry name" value="FLAVIN MONOAMINE OXIDASE"/>
    <property type="match status" value="1"/>
</dbReference>
<dbReference type="InterPro" id="IPR036188">
    <property type="entry name" value="FAD/NAD-bd_sf"/>
</dbReference>
<evidence type="ECO:0000256" key="3">
    <source>
        <dbReference type="PIRSR" id="PIRSR601613-1"/>
    </source>
</evidence>
<dbReference type="PRINTS" id="PR00757">
    <property type="entry name" value="AMINEOXDASEF"/>
</dbReference>
<keyword evidence="2" id="KW-0560">Oxidoreductase</keyword>
<dbReference type="Gene3D" id="1.20.1440.240">
    <property type="match status" value="1"/>
</dbReference>
<dbReference type="GO" id="GO:0001716">
    <property type="term" value="F:L-amino-acid oxidase activity"/>
    <property type="evidence" value="ECO:0007669"/>
    <property type="project" value="TreeGrafter"/>
</dbReference>
<gene>
    <name evidence="5" type="ORF">CFP71_36030</name>
</gene>
<dbReference type="OrthoDB" id="337830at2"/>